<evidence type="ECO:0000256" key="2">
    <source>
        <dbReference type="ARBA" id="ARBA00023136"/>
    </source>
</evidence>
<comment type="subcellular location">
    <subcellularLocation>
        <location evidence="1">Membrane</location>
    </subcellularLocation>
</comment>
<keyword evidence="4" id="KW-1133">Transmembrane helix</keyword>
<sequence>MDVAAARTGDPLTARRSSTPLVVIAVLGVLVGVAGLLVPRFVGGGEDAERDAVVARVNDFATTYNTYDVADLASYQKRMKPLLTPAYDKEFVRVTNAVFGALESKDQKSGDANVLAVAVDSIDKDSAIAIVAVDASITTSSDETAVQRRFRWKVTLSKSDGDWRVSQFDTVVPLDASTDPGSGGASPSPSASPSASQEGQ</sequence>
<dbReference type="Gene3D" id="3.10.450.50">
    <property type="match status" value="1"/>
</dbReference>
<organism evidence="5 6">
    <name type="scientific">Aeromicrobium erythreum</name>
    <dbReference type="NCBI Taxonomy" id="2041"/>
    <lineage>
        <taxon>Bacteria</taxon>
        <taxon>Bacillati</taxon>
        <taxon>Actinomycetota</taxon>
        <taxon>Actinomycetes</taxon>
        <taxon>Propionibacteriales</taxon>
        <taxon>Nocardioidaceae</taxon>
        <taxon>Aeromicrobium</taxon>
    </lineage>
</organism>
<accession>A0A0U4BYA6</accession>
<feature type="compositionally biased region" description="Low complexity" evidence="3">
    <location>
        <begin position="185"/>
        <end position="200"/>
    </location>
</feature>
<reference evidence="5 6" key="1">
    <citation type="journal article" date="1991" name="Int. J. Syst. Bacteriol.">
        <title>Description of the erythromycin-producing bacterium Arthrobacter sp. strain NRRL B-3381 as Aeromicrobium erythreum gen. nov., sp. nov.</title>
        <authorList>
            <person name="Miller E.S."/>
            <person name="Woese C.R."/>
            <person name="Brenner S."/>
        </authorList>
    </citation>
    <scope>NUCLEOTIDE SEQUENCE [LARGE SCALE GENOMIC DNA]</scope>
    <source>
        <strain evidence="5 6">AR18</strain>
    </source>
</reference>
<protein>
    <recommendedName>
        <fullName evidence="7">Mce-associated membrane protein</fullName>
    </recommendedName>
</protein>
<evidence type="ECO:0008006" key="7">
    <source>
        <dbReference type="Google" id="ProtNLM"/>
    </source>
</evidence>
<gene>
    <name evidence="5" type="ORF">AERYTH_03635</name>
</gene>
<feature type="transmembrane region" description="Helical" evidence="4">
    <location>
        <begin position="20"/>
        <end position="42"/>
    </location>
</feature>
<name>A0A0U4BYA6_9ACTN</name>
<dbReference type="KEGG" id="aer:AERYTH_03635"/>
<keyword evidence="4" id="KW-0812">Transmembrane</keyword>
<evidence type="ECO:0000256" key="3">
    <source>
        <dbReference type="SAM" id="MobiDB-lite"/>
    </source>
</evidence>
<dbReference type="EMBL" id="CP011502">
    <property type="protein sequence ID" value="ALX03855.1"/>
    <property type="molecule type" value="Genomic_DNA"/>
</dbReference>
<dbReference type="Proteomes" id="UP000067689">
    <property type="component" value="Chromosome"/>
</dbReference>
<feature type="region of interest" description="Disordered" evidence="3">
    <location>
        <begin position="172"/>
        <end position="200"/>
    </location>
</feature>
<evidence type="ECO:0000313" key="5">
    <source>
        <dbReference type="EMBL" id="ALX03855.1"/>
    </source>
</evidence>
<proteinExistence type="predicted"/>
<dbReference type="GO" id="GO:0016020">
    <property type="term" value="C:membrane"/>
    <property type="evidence" value="ECO:0007669"/>
    <property type="project" value="UniProtKB-SubCell"/>
</dbReference>
<evidence type="ECO:0000256" key="1">
    <source>
        <dbReference type="ARBA" id="ARBA00004370"/>
    </source>
</evidence>
<dbReference type="PANTHER" id="PTHR37042:SF4">
    <property type="entry name" value="OUTER MEMBRANE PROTEIN RV1973"/>
    <property type="match status" value="1"/>
</dbReference>
<evidence type="ECO:0000313" key="6">
    <source>
        <dbReference type="Proteomes" id="UP000067689"/>
    </source>
</evidence>
<dbReference type="PATRIC" id="fig|2041.4.peg.759"/>
<keyword evidence="6" id="KW-1185">Reference proteome</keyword>
<dbReference type="AlphaFoldDB" id="A0A0U4BYA6"/>
<keyword evidence="2 4" id="KW-0472">Membrane</keyword>
<evidence type="ECO:0000256" key="4">
    <source>
        <dbReference type="SAM" id="Phobius"/>
    </source>
</evidence>
<dbReference type="PANTHER" id="PTHR37042">
    <property type="entry name" value="OUTER MEMBRANE PROTEIN RV1973"/>
    <property type="match status" value="1"/>
</dbReference>
<dbReference type="STRING" id="2041.AERYTH_03635"/>